<evidence type="ECO:0000256" key="7">
    <source>
        <dbReference type="SAM" id="Phobius"/>
    </source>
</evidence>
<evidence type="ECO:0000313" key="9">
    <source>
        <dbReference type="EMBL" id="ACB75488.1"/>
    </source>
</evidence>
<dbReference type="GO" id="GO:0098797">
    <property type="term" value="C:plasma membrane protein complex"/>
    <property type="evidence" value="ECO:0007669"/>
    <property type="project" value="TreeGrafter"/>
</dbReference>
<accession>B1ZNW4</accession>
<organism evidence="9 10">
    <name type="scientific">Opitutus terrae (strain DSM 11246 / JCM 15787 / PB90-1)</name>
    <dbReference type="NCBI Taxonomy" id="452637"/>
    <lineage>
        <taxon>Bacteria</taxon>
        <taxon>Pseudomonadati</taxon>
        <taxon>Verrucomicrobiota</taxon>
        <taxon>Opitutia</taxon>
        <taxon>Opitutales</taxon>
        <taxon>Opitutaceae</taxon>
        <taxon>Opitutus</taxon>
    </lineage>
</organism>
<dbReference type="EMBL" id="CP001032">
    <property type="protein sequence ID" value="ACB75488.1"/>
    <property type="molecule type" value="Genomic_DNA"/>
</dbReference>
<keyword evidence="10" id="KW-1185">Reference proteome</keyword>
<feature type="domain" description="ABC3 transporter permease C-terminal" evidence="8">
    <location>
        <begin position="271"/>
        <end position="389"/>
    </location>
</feature>
<keyword evidence="3" id="KW-1003">Cell membrane</keyword>
<keyword evidence="5 7" id="KW-1133">Transmembrane helix</keyword>
<evidence type="ECO:0000313" key="10">
    <source>
        <dbReference type="Proteomes" id="UP000007013"/>
    </source>
</evidence>
<evidence type="ECO:0000256" key="2">
    <source>
        <dbReference type="ARBA" id="ARBA00005236"/>
    </source>
</evidence>
<dbReference type="PANTHER" id="PTHR30489:SF0">
    <property type="entry name" value="LIPOPROTEIN-RELEASING SYSTEM TRANSMEMBRANE PROTEIN LOLE"/>
    <property type="match status" value="1"/>
</dbReference>
<dbReference type="Pfam" id="PF02687">
    <property type="entry name" value="FtsX"/>
    <property type="match status" value="2"/>
</dbReference>
<comment type="subcellular location">
    <subcellularLocation>
        <location evidence="1">Cell membrane</location>
        <topology evidence="1">Multi-pass membrane protein</topology>
    </subcellularLocation>
</comment>
<evidence type="ECO:0000256" key="6">
    <source>
        <dbReference type="ARBA" id="ARBA00023136"/>
    </source>
</evidence>
<dbReference type="RefSeq" id="WP_012375025.1">
    <property type="nucleotide sequence ID" value="NC_010571.1"/>
</dbReference>
<protein>
    <recommendedName>
        <fullName evidence="8">ABC3 transporter permease C-terminal domain-containing protein</fullName>
    </recommendedName>
</protein>
<dbReference type="InterPro" id="IPR051447">
    <property type="entry name" value="Lipoprotein-release_system"/>
</dbReference>
<evidence type="ECO:0000256" key="4">
    <source>
        <dbReference type="ARBA" id="ARBA00022692"/>
    </source>
</evidence>
<sequence length="787" mass="85870">MPPLDRKLIRDLASMKGQMTAVALVMVCGLMMMIMARSLIRSLEVERDVYYGDHRFADVFADLKRAPNSLRARLAEIDGVGAVETRVTGAVVLDLPGMKEPADGQILSIPDDRPQQLNLLYLRSGRLPELGSRNEVVVSEAFADAHGFSPGDTIDATIYGARQRLRIVGIGLSPEFVFEARAGETVPDPQRFGVFWMNERELAMAFDLDGAFNNVVLDVAPGANTRTVLAEVDRLLEPYGGRVAYDRKDHFSNRQLEDELAGLRVAAAAYPTVFLSIAAFMTSAALTRVIRLQREQIAQLKAFGYSSLDVGVHYLKFALVIVVAATLLGSIGGFWLGSAVVELYHKFYRFPGLVFRPEWPSVILALLASAGTSLLGVAGAVRQAVRLPPAEAMRPEPPADFKPSALERLGLQRLVSPAFRMALRNLERKPWQAFFTALGLVFATAIPIIPGAIRDGITYLMDFQWSLAQRQDVTVSLIEPGSAKALSAIASLPGVINTEPFRAVPARLRFGPRDHRVAITGLPRETRLNRVLDVNAQPASLPISGLLLSEKLAELLAIKPGDPIRIEVQEGRRPVLDTFVAGTITDFAGVAAYMEIGALRRLLREGNTVSGAHLTIDRVRWDDFLAAVKEAPRIGALIITAASRKSFNDTVADMMGTIQTIYFTFAVIVAFGVVYNGARIALSERTRDLATLRVIGFTNREIATVLVGELGLLTLLALPFGLWLGSELARLIVEASSTETVRLPLVLTTRTYATAVLIVLVSSGFSFAVVSRRLKHLDLLGVLKARD</sequence>
<dbReference type="OrthoDB" id="5137249at2"/>
<dbReference type="PANTHER" id="PTHR30489">
    <property type="entry name" value="LIPOPROTEIN-RELEASING SYSTEM TRANSMEMBRANE PROTEIN LOLE"/>
    <property type="match status" value="1"/>
</dbReference>
<dbReference type="InterPro" id="IPR003838">
    <property type="entry name" value="ABC3_permease_C"/>
</dbReference>
<dbReference type="KEGG" id="ote:Oter_2205"/>
<dbReference type="AlphaFoldDB" id="B1ZNW4"/>
<dbReference type="eggNOG" id="COG0577">
    <property type="taxonomic scope" value="Bacteria"/>
</dbReference>
<proteinExistence type="inferred from homology"/>
<gene>
    <name evidence="9" type="ordered locus">Oter_2205</name>
</gene>
<keyword evidence="4 7" id="KW-0812">Transmembrane</keyword>
<evidence type="ECO:0000256" key="1">
    <source>
        <dbReference type="ARBA" id="ARBA00004651"/>
    </source>
</evidence>
<evidence type="ECO:0000259" key="8">
    <source>
        <dbReference type="Pfam" id="PF02687"/>
    </source>
</evidence>
<name>B1ZNW4_OPITP</name>
<feature type="transmembrane region" description="Helical" evidence="7">
    <location>
        <begin position="702"/>
        <end position="724"/>
    </location>
</feature>
<feature type="domain" description="ABC3 transporter permease C-terminal" evidence="8">
    <location>
        <begin position="661"/>
        <end position="777"/>
    </location>
</feature>
<dbReference type="Proteomes" id="UP000007013">
    <property type="component" value="Chromosome"/>
</dbReference>
<evidence type="ECO:0000256" key="3">
    <source>
        <dbReference type="ARBA" id="ARBA00022475"/>
    </source>
</evidence>
<reference evidence="9 10" key="1">
    <citation type="journal article" date="2011" name="J. Bacteriol.">
        <title>Genome sequence of the verrucomicrobium Opitutus terrae PB90-1, an abundant inhabitant of rice paddy soil ecosystems.</title>
        <authorList>
            <person name="van Passel M.W."/>
            <person name="Kant R."/>
            <person name="Palva A."/>
            <person name="Copeland A."/>
            <person name="Lucas S."/>
            <person name="Lapidus A."/>
            <person name="Glavina del Rio T."/>
            <person name="Pitluck S."/>
            <person name="Goltsman E."/>
            <person name="Clum A."/>
            <person name="Sun H."/>
            <person name="Schmutz J."/>
            <person name="Larimer F.W."/>
            <person name="Land M.L."/>
            <person name="Hauser L."/>
            <person name="Kyrpides N."/>
            <person name="Mikhailova N."/>
            <person name="Richardson P.P."/>
            <person name="Janssen P.H."/>
            <person name="de Vos W.M."/>
            <person name="Smidt H."/>
        </authorList>
    </citation>
    <scope>NUCLEOTIDE SEQUENCE [LARGE SCALE GENOMIC DNA]</scope>
    <source>
        <strain evidence="10">DSM 11246 / JCM 15787 / PB90-1</strain>
    </source>
</reference>
<comment type="similarity">
    <text evidence="2">Belongs to the ABC-4 integral membrane protein family. LolC/E subfamily.</text>
</comment>
<feature type="transmembrane region" description="Helical" evidence="7">
    <location>
        <begin position="433"/>
        <end position="453"/>
    </location>
</feature>
<keyword evidence="6 7" id="KW-0472">Membrane</keyword>
<feature type="transmembrane region" description="Helical" evidence="7">
    <location>
        <begin position="361"/>
        <end position="381"/>
    </location>
</feature>
<feature type="transmembrane region" description="Helical" evidence="7">
    <location>
        <begin position="268"/>
        <end position="290"/>
    </location>
</feature>
<dbReference type="HOGENOM" id="CLU_005531_2_0_0"/>
<feature type="transmembrane region" description="Helical" evidence="7">
    <location>
        <begin position="661"/>
        <end position="682"/>
    </location>
</feature>
<evidence type="ECO:0000256" key="5">
    <source>
        <dbReference type="ARBA" id="ARBA00022989"/>
    </source>
</evidence>
<feature type="transmembrane region" description="Helical" evidence="7">
    <location>
        <begin position="21"/>
        <end position="40"/>
    </location>
</feature>
<dbReference type="GO" id="GO:0044874">
    <property type="term" value="P:lipoprotein localization to outer membrane"/>
    <property type="evidence" value="ECO:0007669"/>
    <property type="project" value="TreeGrafter"/>
</dbReference>
<dbReference type="STRING" id="452637.Oter_2205"/>
<feature type="transmembrane region" description="Helical" evidence="7">
    <location>
        <begin position="752"/>
        <end position="770"/>
    </location>
</feature>
<feature type="transmembrane region" description="Helical" evidence="7">
    <location>
        <begin position="317"/>
        <end position="341"/>
    </location>
</feature>